<organism evidence="2 3">
    <name type="scientific">Balaenoptera acutorostrata</name>
    <name type="common">Common minke whale</name>
    <name type="synonym">Balaena rostrata</name>
    <dbReference type="NCBI Taxonomy" id="9767"/>
    <lineage>
        <taxon>Eukaryota</taxon>
        <taxon>Metazoa</taxon>
        <taxon>Chordata</taxon>
        <taxon>Craniata</taxon>
        <taxon>Vertebrata</taxon>
        <taxon>Euteleostomi</taxon>
        <taxon>Mammalia</taxon>
        <taxon>Eutheria</taxon>
        <taxon>Laurasiatheria</taxon>
        <taxon>Artiodactyla</taxon>
        <taxon>Whippomorpha</taxon>
        <taxon>Cetacea</taxon>
        <taxon>Mysticeti</taxon>
        <taxon>Balaenopteridae</taxon>
        <taxon>Balaenoptera</taxon>
    </lineage>
</organism>
<feature type="chain" id="PRO_5047321098" evidence="1">
    <location>
        <begin position="24"/>
        <end position="266"/>
    </location>
</feature>
<sequence>MGAAPEHSLPLICILSFFQSRLGETGCDRNKVYRSRVPAIRNKDVTLQLCKALKCCVSVSGALRNLELNGLVLRESDLTMLTKGLNKLATLVHLCLANCPLGDGGLEIICQGVKNSTTLKTVNFSGCNLTWQGADHMAKILKCQTTGRHEETWAESLRSRRPDLDCMAGLRRTTLNGHTLIGDLGASALAESLSEDLWLGGSAAKPHPVSTCFSSWISGSVQEFTSIPRTQHHLGCSLSQTAGLLGCQLCFSACVVKCAEPWAVSC</sequence>
<dbReference type="Proteomes" id="UP001652580">
    <property type="component" value="Chromosome 9"/>
</dbReference>
<keyword evidence="1" id="KW-0732">Signal</keyword>
<accession>A0ABM3U394</accession>
<dbReference type="RefSeq" id="XP_057408828.1">
    <property type="nucleotide sequence ID" value="XM_057552845.1"/>
</dbReference>
<evidence type="ECO:0000256" key="1">
    <source>
        <dbReference type="SAM" id="SignalP"/>
    </source>
</evidence>
<reference evidence="3" key="1">
    <citation type="submission" date="2025-08" db="UniProtKB">
        <authorList>
            <consortium name="RefSeq"/>
        </authorList>
    </citation>
    <scope>IDENTIFICATION</scope>
</reference>
<name>A0ABM3U394_BALAC</name>
<evidence type="ECO:0000313" key="2">
    <source>
        <dbReference type="Proteomes" id="UP001652580"/>
    </source>
</evidence>
<dbReference type="Gene3D" id="3.80.10.10">
    <property type="entry name" value="Ribonuclease Inhibitor"/>
    <property type="match status" value="1"/>
</dbReference>
<feature type="signal peptide" evidence="1">
    <location>
        <begin position="1"/>
        <end position="23"/>
    </location>
</feature>
<dbReference type="PANTHER" id="PTHR24110:SF3">
    <property type="entry name" value="CENTROSOMAL PROTEIN OF 78 KDA"/>
    <property type="match status" value="1"/>
</dbReference>
<dbReference type="PRINTS" id="PR02062">
    <property type="entry name" value="CENTROSOME78"/>
</dbReference>
<dbReference type="SUPFAM" id="SSF52047">
    <property type="entry name" value="RNI-like"/>
    <property type="match status" value="1"/>
</dbReference>
<dbReference type="SMART" id="SM00368">
    <property type="entry name" value="LRR_RI"/>
    <property type="match status" value="3"/>
</dbReference>
<dbReference type="PANTHER" id="PTHR24110">
    <property type="entry name" value="CENTROSOMAL PROTEIN OF 78 KDA"/>
    <property type="match status" value="1"/>
</dbReference>
<gene>
    <name evidence="3" type="primary">LOC130708835</name>
</gene>
<keyword evidence="2" id="KW-1185">Reference proteome</keyword>
<proteinExistence type="predicted"/>
<protein>
    <submittedName>
        <fullName evidence="3">Centrosomal protein of 78 kDa-like isoform X1</fullName>
    </submittedName>
</protein>
<dbReference type="InterPro" id="IPR026212">
    <property type="entry name" value="Cep78"/>
</dbReference>
<dbReference type="InterPro" id="IPR032675">
    <property type="entry name" value="LRR_dom_sf"/>
</dbReference>
<evidence type="ECO:0000313" key="3">
    <source>
        <dbReference type="RefSeq" id="XP_057408828.1"/>
    </source>
</evidence>
<dbReference type="GeneID" id="130708835"/>